<comment type="caution">
    <text evidence="3">The sequence shown here is derived from an EMBL/GenBank/DDBJ whole genome shotgun (WGS) entry which is preliminary data.</text>
</comment>
<dbReference type="InterPro" id="IPR036291">
    <property type="entry name" value="NAD(P)-bd_dom_sf"/>
</dbReference>
<protein>
    <submittedName>
        <fullName evidence="3">Putative dehydrogenase</fullName>
    </submittedName>
</protein>
<dbReference type="InterPro" id="IPR000683">
    <property type="entry name" value="Gfo/Idh/MocA-like_OxRdtase_N"/>
</dbReference>
<proteinExistence type="predicted"/>
<evidence type="ECO:0000313" key="4">
    <source>
        <dbReference type="Proteomes" id="UP000549616"/>
    </source>
</evidence>
<dbReference type="RefSeq" id="WP_218902569.1">
    <property type="nucleotide sequence ID" value="NZ_JACCFK010000001.1"/>
</dbReference>
<dbReference type="Gene3D" id="3.30.360.10">
    <property type="entry name" value="Dihydrodipicolinate Reductase, domain 2"/>
    <property type="match status" value="1"/>
</dbReference>
<dbReference type="Pfam" id="PF01408">
    <property type="entry name" value="GFO_IDH_MocA"/>
    <property type="match status" value="1"/>
</dbReference>
<dbReference type="SUPFAM" id="SSF55347">
    <property type="entry name" value="Glyceraldehyde-3-phosphate dehydrogenase-like, C-terminal domain"/>
    <property type="match status" value="1"/>
</dbReference>
<dbReference type="GO" id="GO:0000166">
    <property type="term" value="F:nucleotide binding"/>
    <property type="evidence" value="ECO:0007669"/>
    <property type="project" value="InterPro"/>
</dbReference>
<feature type="domain" description="GFO/IDH/MocA-like oxidoreductase" evidence="2">
    <location>
        <begin position="130"/>
        <end position="253"/>
    </location>
</feature>
<accession>A0A853AW93</accession>
<organism evidence="3 4">
    <name type="scientific">Amycolatopsis endophytica</name>
    <dbReference type="NCBI Taxonomy" id="860233"/>
    <lineage>
        <taxon>Bacteria</taxon>
        <taxon>Bacillati</taxon>
        <taxon>Actinomycetota</taxon>
        <taxon>Actinomycetes</taxon>
        <taxon>Pseudonocardiales</taxon>
        <taxon>Pseudonocardiaceae</taxon>
        <taxon>Amycolatopsis</taxon>
    </lineage>
</organism>
<feature type="domain" description="Gfo/Idh/MocA-like oxidoreductase N-terminal" evidence="1">
    <location>
        <begin position="5"/>
        <end position="120"/>
    </location>
</feature>
<dbReference type="AlphaFoldDB" id="A0A853AW93"/>
<keyword evidence="4" id="KW-1185">Reference proteome</keyword>
<reference evidence="3 4" key="1">
    <citation type="submission" date="2020-07" db="EMBL/GenBank/DDBJ databases">
        <title>Sequencing the genomes of 1000 actinobacteria strains.</title>
        <authorList>
            <person name="Klenk H.-P."/>
        </authorList>
    </citation>
    <scope>NUCLEOTIDE SEQUENCE [LARGE SCALE GENOMIC DNA]</scope>
    <source>
        <strain evidence="3 4">DSM 104006</strain>
    </source>
</reference>
<evidence type="ECO:0000313" key="3">
    <source>
        <dbReference type="EMBL" id="NYI86897.1"/>
    </source>
</evidence>
<dbReference type="EMBL" id="JACCFK010000001">
    <property type="protein sequence ID" value="NYI86897.1"/>
    <property type="molecule type" value="Genomic_DNA"/>
</dbReference>
<dbReference type="Pfam" id="PF22725">
    <property type="entry name" value="GFO_IDH_MocA_C3"/>
    <property type="match status" value="1"/>
</dbReference>
<dbReference type="Gene3D" id="3.40.50.720">
    <property type="entry name" value="NAD(P)-binding Rossmann-like Domain"/>
    <property type="match status" value="1"/>
</dbReference>
<gene>
    <name evidence="3" type="ORF">HNR02_000220</name>
</gene>
<evidence type="ECO:0000259" key="1">
    <source>
        <dbReference type="Pfam" id="PF01408"/>
    </source>
</evidence>
<dbReference type="PANTHER" id="PTHR43249">
    <property type="entry name" value="UDP-N-ACETYL-2-AMINO-2-DEOXY-D-GLUCURONATE OXIDASE"/>
    <property type="match status" value="1"/>
</dbReference>
<dbReference type="InterPro" id="IPR052515">
    <property type="entry name" value="Gfo/Idh/MocA_Oxidoreductase"/>
</dbReference>
<dbReference type="SUPFAM" id="SSF51735">
    <property type="entry name" value="NAD(P)-binding Rossmann-fold domains"/>
    <property type="match status" value="1"/>
</dbReference>
<dbReference type="InterPro" id="IPR055170">
    <property type="entry name" value="GFO_IDH_MocA-like_dom"/>
</dbReference>
<evidence type="ECO:0000259" key="2">
    <source>
        <dbReference type="Pfam" id="PF22725"/>
    </source>
</evidence>
<dbReference type="Proteomes" id="UP000549616">
    <property type="component" value="Unassembled WGS sequence"/>
</dbReference>
<sequence>MTEVLRAGVVGCGNVAGNHAAAYRDLPGVELVACSDVAPDRAARFAGRYAAAASAPDELFDLGLDVVSVCTPHPTHEAVVTQAAAHGVHVLCEKPIAIDLGAAARMVAACETAGVTLGVLFQRRFWPAAQRIRAAIDDGTLGEPILGHASVLLHRDTSYYTADAWRGTWATDGGGVLMTQAVHNIDLLQWFVSDAVEVGAAHATVKHGAAIEVEDTAVATLRFASGALATLTASTALTPGLGTRVQVTGRTGATAGLAEYPEGSEARIDVWAVPGAEAVASPFGPGLSADLPLTEINGSLAPFHALQIAEFIDAVRNGRDPAVTGREAAKSLAILTALYTSARSGRPEPVPALNEEITV</sequence>
<name>A0A853AW93_9PSEU</name>
<dbReference type="PANTHER" id="PTHR43249:SF1">
    <property type="entry name" value="D-GLUCOSIDE 3-DEHYDROGENASE"/>
    <property type="match status" value="1"/>
</dbReference>